<evidence type="ECO:0000313" key="4">
    <source>
        <dbReference type="Proteomes" id="UP000239757"/>
    </source>
</evidence>
<feature type="compositionally biased region" description="Basic and acidic residues" evidence="1">
    <location>
        <begin position="240"/>
        <end position="255"/>
    </location>
</feature>
<feature type="domain" description="Zinc knuckle CX2CX4HX4C" evidence="2">
    <location>
        <begin position="157"/>
        <end position="204"/>
    </location>
</feature>
<proteinExistence type="predicted"/>
<evidence type="ECO:0000259" key="2">
    <source>
        <dbReference type="Pfam" id="PF14392"/>
    </source>
</evidence>
<dbReference type="AlphaFoldDB" id="A0A2P5YBH9"/>
<sequence>MDNRLENISTTTTEEINELLEWLTFSEEEAAQVVSMFGDNIVQGFESWVVGKIMVSEVPNREAMCRVFRSLCRILNLLPWLFDRCLFSMLPFGMGNDFDSYEFWLSPFWLRIYNIPIELMDRQLALDVGNTIGELVVIDWKDRYGGWIEFMRIKVKIDMLKPLRRVVRMVDKAGEEKIGLIKYERLPDFCYACGVIDHTKKTCKNNEEGGRGLRRNRVELVVSDARVNEEKEESQTNLRADSEQHSNKGKEKACEDESMSISPMENKGHKTMRGGVGRMEECLAVCSEGKSRGLALLWREDGFQLKKIVVGDVEKDEKYGEGHKKPKSVMDEFGDFPEELNLTDVKTYNGWFTWTNKRDGNRLVKERLDRYDIFWAKEQEARDIITSIWSKEECNPLEKMAMIRDKLDSWKYSVTLDARGKLGHLYDLEEKYWATRVQS</sequence>
<accession>A0A2P5YBH9</accession>
<organism evidence="3 4">
    <name type="scientific">Gossypium barbadense</name>
    <name type="common">Sea Island cotton</name>
    <name type="synonym">Hibiscus barbadensis</name>
    <dbReference type="NCBI Taxonomy" id="3634"/>
    <lineage>
        <taxon>Eukaryota</taxon>
        <taxon>Viridiplantae</taxon>
        <taxon>Streptophyta</taxon>
        <taxon>Embryophyta</taxon>
        <taxon>Tracheophyta</taxon>
        <taxon>Spermatophyta</taxon>
        <taxon>Magnoliopsida</taxon>
        <taxon>eudicotyledons</taxon>
        <taxon>Gunneridae</taxon>
        <taxon>Pentapetalae</taxon>
        <taxon>rosids</taxon>
        <taxon>malvids</taxon>
        <taxon>Malvales</taxon>
        <taxon>Malvaceae</taxon>
        <taxon>Malvoideae</taxon>
        <taxon>Gossypium</taxon>
    </lineage>
</organism>
<dbReference type="EMBL" id="KZ663413">
    <property type="protein sequence ID" value="PPS12936.1"/>
    <property type="molecule type" value="Genomic_DNA"/>
</dbReference>
<gene>
    <name evidence="3" type="ORF">GOBAR_AA07704</name>
</gene>
<dbReference type="InterPro" id="IPR025836">
    <property type="entry name" value="Zn_knuckle_CX2CX4HX4C"/>
</dbReference>
<reference evidence="3 4" key="1">
    <citation type="submission" date="2015-01" db="EMBL/GenBank/DDBJ databases">
        <title>Genome of allotetraploid Gossypium barbadense reveals genomic plasticity and fiber elongation in cotton evolution.</title>
        <authorList>
            <person name="Chen X."/>
            <person name="Liu X."/>
            <person name="Zhao B."/>
            <person name="Zheng H."/>
            <person name="Hu Y."/>
            <person name="Lu G."/>
            <person name="Yang C."/>
            <person name="Chen J."/>
            <person name="Shan C."/>
            <person name="Zhang L."/>
            <person name="Zhou Y."/>
            <person name="Wang L."/>
            <person name="Guo W."/>
            <person name="Bai Y."/>
            <person name="Ruan J."/>
            <person name="Shangguan X."/>
            <person name="Mao Y."/>
            <person name="Jiang J."/>
            <person name="Zhu Y."/>
            <person name="Lei J."/>
            <person name="Kang H."/>
            <person name="Chen S."/>
            <person name="He X."/>
            <person name="Wang R."/>
            <person name="Wang Y."/>
            <person name="Chen J."/>
            <person name="Wang L."/>
            <person name="Yu S."/>
            <person name="Wang B."/>
            <person name="Wei J."/>
            <person name="Song S."/>
            <person name="Lu X."/>
            <person name="Gao Z."/>
            <person name="Gu W."/>
            <person name="Deng X."/>
            <person name="Ma D."/>
            <person name="Wang S."/>
            <person name="Liang W."/>
            <person name="Fang L."/>
            <person name="Cai C."/>
            <person name="Zhu X."/>
            <person name="Zhou B."/>
            <person name="Zhang Y."/>
            <person name="Chen Z."/>
            <person name="Xu S."/>
            <person name="Zhu R."/>
            <person name="Wang S."/>
            <person name="Zhang T."/>
            <person name="Zhao G."/>
        </authorList>
    </citation>
    <scope>NUCLEOTIDE SEQUENCE [LARGE SCALE GENOMIC DNA]</scope>
    <source>
        <strain evidence="4">cv. Xinhai21</strain>
        <tissue evidence="3">Leaf</tissue>
    </source>
</reference>
<protein>
    <recommendedName>
        <fullName evidence="2">Zinc knuckle CX2CX4HX4C domain-containing protein</fullName>
    </recommendedName>
</protein>
<dbReference type="InterPro" id="IPR040256">
    <property type="entry name" value="At4g02000-like"/>
</dbReference>
<name>A0A2P5YBH9_GOSBA</name>
<evidence type="ECO:0000313" key="3">
    <source>
        <dbReference type="EMBL" id="PPS12936.1"/>
    </source>
</evidence>
<dbReference type="Pfam" id="PF14392">
    <property type="entry name" value="zf-CCHC_4"/>
    <property type="match status" value="1"/>
</dbReference>
<feature type="region of interest" description="Disordered" evidence="1">
    <location>
        <begin position="224"/>
        <end position="273"/>
    </location>
</feature>
<dbReference type="PANTHER" id="PTHR31286">
    <property type="entry name" value="GLYCINE-RICH CELL WALL STRUCTURAL PROTEIN 1.8-LIKE"/>
    <property type="match status" value="1"/>
</dbReference>
<dbReference type="Proteomes" id="UP000239757">
    <property type="component" value="Unassembled WGS sequence"/>
</dbReference>
<dbReference type="OrthoDB" id="1729074at2759"/>
<evidence type="ECO:0000256" key="1">
    <source>
        <dbReference type="SAM" id="MobiDB-lite"/>
    </source>
</evidence>
<dbReference type="PANTHER" id="PTHR31286:SF178">
    <property type="entry name" value="DUF4283 DOMAIN-CONTAINING PROTEIN"/>
    <property type="match status" value="1"/>
</dbReference>